<evidence type="ECO:0000259" key="5">
    <source>
        <dbReference type="SMART" id="SM00062"/>
    </source>
</evidence>
<dbReference type="PANTHER" id="PTHR30085">
    <property type="entry name" value="AMINO ACID ABC TRANSPORTER PERMEASE"/>
    <property type="match status" value="1"/>
</dbReference>
<reference evidence="6 7" key="1">
    <citation type="journal article" date="2013" name="Int. J. Syst. Evol. Microbiol.">
        <title>Roseomonas aerophila sp. nov., isolated from air.</title>
        <authorList>
            <person name="Kim S.J."/>
            <person name="Weon H.Y."/>
            <person name="Ahn J.H."/>
            <person name="Hong S.B."/>
            <person name="Seok S.J."/>
            <person name="Whang K.S."/>
            <person name="Kwon S.W."/>
        </authorList>
    </citation>
    <scope>NUCLEOTIDE SEQUENCE [LARGE SCALE GENOMIC DNA]</scope>
    <source>
        <strain evidence="6 7">NBRC 108923</strain>
    </source>
</reference>
<feature type="chain" id="PRO_5047327700" evidence="4">
    <location>
        <begin position="32"/>
        <end position="359"/>
    </location>
</feature>
<feature type="signal peptide" evidence="4">
    <location>
        <begin position="1"/>
        <end position="31"/>
    </location>
</feature>
<gene>
    <name evidence="6" type="ORF">IBL26_09405</name>
</gene>
<dbReference type="Proteomes" id="UP000626026">
    <property type="component" value="Unassembled WGS sequence"/>
</dbReference>
<dbReference type="InterPro" id="IPR051455">
    <property type="entry name" value="Bact_solute-bind_prot3"/>
</dbReference>
<accession>A0ABR7RKU3</accession>
<dbReference type="InterPro" id="IPR001638">
    <property type="entry name" value="Solute-binding_3/MltF_N"/>
</dbReference>
<dbReference type="Gene3D" id="3.40.190.10">
    <property type="entry name" value="Periplasmic binding protein-like II"/>
    <property type="match status" value="2"/>
</dbReference>
<dbReference type="Pfam" id="PF00497">
    <property type="entry name" value="SBP_bac_3"/>
    <property type="match status" value="1"/>
</dbReference>
<dbReference type="EMBL" id="JACTVA010000012">
    <property type="protein sequence ID" value="MBC9207048.1"/>
    <property type="molecule type" value="Genomic_DNA"/>
</dbReference>
<evidence type="ECO:0000256" key="4">
    <source>
        <dbReference type="SAM" id="SignalP"/>
    </source>
</evidence>
<dbReference type="SUPFAM" id="SSF53850">
    <property type="entry name" value="Periplasmic binding protein-like II"/>
    <property type="match status" value="1"/>
</dbReference>
<evidence type="ECO:0000256" key="1">
    <source>
        <dbReference type="ARBA" id="ARBA00010333"/>
    </source>
</evidence>
<proteinExistence type="inferred from homology"/>
<protein>
    <submittedName>
        <fullName evidence="6">Amino acid ABC transporter substrate-binding protein</fullName>
    </submittedName>
</protein>
<keyword evidence="7" id="KW-1185">Reference proteome</keyword>
<evidence type="ECO:0000256" key="3">
    <source>
        <dbReference type="ARBA" id="ARBA00022729"/>
    </source>
</evidence>
<name>A0ABR7RKU3_9PROT</name>
<evidence type="ECO:0000256" key="2">
    <source>
        <dbReference type="ARBA" id="ARBA00022448"/>
    </source>
</evidence>
<sequence length="359" mass="38574">MQNSESRVTRSHTATPSLPARLMLMAGLALAGAASAAAPAAAQQAADTVAAIRARGYLLCGIAGQVPGFSAPDSRGEMRGLDADSCRTVASAIFGDANKVRFVATTSQNRFTALQSGEIDMLVRNTTWTLTREASLGFEFATVNFYDGQGFMVKASSGVTSARQLAGASICVQPGTTTELNMADYFRAQNIAFTPVVIETVEEVQKAFISGRCDAYTTDASSLASFRMTQGANANQYLLLPEIISKEPLGAVVRKGDWKFFDIVRWAHFAQLTAEELGITSQNIGTFTDSNNPDVQRFMGRTGDLGKMLGLAPEWAVNVVTQVGNFGEMWERNITPMGVQRGINNLWTKGGLQYAPPLR</sequence>
<keyword evidence="2" id="KW-0813">Transport</keyword>
<evidence type="ECO:0000313" key="7">
    <source>
        <dbReference type="Proteomes" id="UP000626026"/>
    </source>
</evidence>
<evidence type="ECO:0000313" key="6">
    <source>
        <dbReference type="EMBL" id="MBC9207048.1"/>
    </source>
</evidence>
<comment type="caution">
    <text evidence="6">The sequence shown here is derived from an EMBL/GenBank/DDBJ whole genome shotgun (WGS) entry which is preliminary data.</text>
</comment>
<keyword evidence="3 4" id="KW-0732">Signal</keyword>
<feature type="domain" description="Solute-binding protein family 3/N-terminal" evidence="5">
    <location>
        <begin position="57"/>
        <end position="287"/>
    </location>
</feature>
<comment type="similarity">
    <text evidence="1">Belongs to the bacterial solute-binding protein 3 family.</text>
</comment>
<dbReference type="PANTHER" id="PTHR30085:SF7">
    <property type="entry name" value="AMINO-ACID ABC TRANSPORTER-BINDING PROTEIN YHDW-RELATED"/>
    <property type="match status" value="1"/>
</dbReference>
<dbReference type="SMART" id="SM00062">
    <property type="entry name" value="PBPb"/>
    <property type="match status" value="1"/>
</dbReference>
<organism evidence="6 7">
    <name type="scientific">Teichococcus aerophilus</name>
    <dbReference type="NCBI Taxonomy" id="1224513"/>
    <lineage>
        <taxon>Bacteria</taxon>
        <taxon>Pseudomonadati</taxon>
        <taxon>Pseudomonadota</taxon>
        <taxon>Alphaproteobacteria</taxon>
        <taxon>Acetobacterales</taxon>
        <taxon>Roseomonadaceae</taxon>
        <taxon>Roseomonas</taxon>
    </lineage>
</organism>
<dbReference type="CDD" id="cd13692">
    <property type="entry name" value="PBP2_BztA"/>
    <property type="match status" value="1"/>
</dbReference>